<feature type="non-terminal residue" evidence="2">
    <location>
        <position position="351"/>
    </location>
</feature>
<organism evidence="2 3">
    <name type="scientific">Paspalum notatum var. saurae</name>
    <dbReference type="NCBI Taxonomy" id="547442"/>
    <lineage>
        <taxon>Eukaryota</taxon>
        <taxon>Viridiplantae</taxon>
        <taxon>Streptophyta</taxon>
        <taxon>Embryophyta</taxon>
        <taxon>Tracheophyta</taxon>
        <taxon>Spermatophyta</taxon>
        <taxon>Magnoliopsida</taxon>
        <taxon>Liliopsida</taxon>
        <taxon>Poales</taxon>
        <taxon>Poaceae</taxon>
        <taxon>PACMAD clade</taxon>
        <taxon>Panicoideae</taxon>
        <taxon>Andropogonodae</taxon>
        <taxon>Paspaleae</taxon>
        <taxon>Paspalinae</taxon>
        <taxon>Paspalum</taxon>
    </lineage>
</organism>
<keyword evidence="3" id="KW-1185">Reference proteome</keyword>
<evidence type="ECO:0000313" key="3">
    <source>
        <dbReference type="Proteomes" id="UP001341281"/>
    </source>
</evidence>
<evidence type="ECO:0000313" key="2">
    <source>
        <dbReference type="EMBL" id="WVZ73921.1"/>
    </source>
</evidence>
<feature type="compositionally biased region" description="Polar residues" evidence="1">
    <location>
        <begin position="289"/>
        <end position="308"/>
    </location>
</feature>
<evidence type="ECO:0000256" key="1">
    <source>
        <dbReference type="SAM" id="MobiDB-lite"/>
    </source>
</evidence>
<sequence>MAINKEVDMDPPIFRRMYICWMLAKNGSWLDIIASLNEQQVVSFYVLLEETITTRCTPLLGLQWTKGTMITGTSFVTYYLETSSIITVQKWAPEAKHRNLASTSMPIGRRNSMIKSGKRCSRLVQKPQTKSCSTELVSNYDYVDNNICESFNKWIVEARGHKILMASEMEHLYTSFNKGAICPNISKKRSCTSNCNALSNGADKFEVRYFDHRFTVDLAKKRMLIIKKYNHCLEPVEGMESLSVSDMPKLRALGYIRMRGRPKNERRRKCKGVGHNIASCDKRNAASGAVTNHTPASNQESQHTNQSAAGSWMAIIHQIDTMAGNNIRKRQHSLTLIGSQDSVATTSTVPK</sequence>
<proteinExistence type="predicted"/>
<accession>A0AAQ3TJ41</accession>
<dbReference type="EMBL" id="CP144749">
    <property type="protein sequence ID" value="WVZ73921.1"/>
    <property type="molecule type" value="Genomic_DNA"/>
</dbReference>
<name>A0AAQ3TJ41_PASNO</name>
<feature type="region of interest" description="Disordered" evidence="1">
    <location>
        <begin position="288"/>
        <end position="308"/>
    </location>
</feature>
<reference evidence="2 3" key="1">
    <citation type="submission" date="2024-02" db="EMBL/GenBank/DDBJ databases">
        <title>High-quality chromosome-scale genome assembly of Pensacola bahiagrass (Paspalum notatum Flugge var. saurae).</title>
        <authorList>
            <person name="Vega J.M."/>
            <person name="Podio M."/>
            <person name="Orjuela J."/>
            <person name="Siena L.A."/>
            <person name="Pessino S.C."/>
            <person name="Combes M.C."/>
            <person name="Mariac C."/>
            <person name="Albertini E."/>
            <person name="Pupilli F."/>
            <person name="Ortiz J.P.A."/>
            <person name="Leblanc O."/>
        </authorList>
    </citation>
    <scope>NUCLEOTIDE SEQUENCE [LARGE SCALE GENOMIC DNA]</scope>
    <source>
        <strain evidence="2">R1</strain>
        <tissue evidence="2">Leaf</tissue>
    </source>
</reference>
<dbReference type="AlphaFoldDB" id="A0AAQ3TJ41"/>
<dbReference type="Proteomes" id="UP001341281">
    <property type="component" value="Chromosome 05"/>
</dbReference>
<gene>
    <name evidence="2" type="ORF">U9M48_022172</name>
</gene>
<protein>
    <submittedName>
        <fullName evidence="2">Uncharacterized protein</fullName>
    </submittedName>
</protein>